<evidence type="ECO:0000256" key="5">
    <source>
        <dbReference type="ARBA" id="ARBA00022741"/>
    </source>
</evidence>
<feature type="domain" description="Histidine kinase/HSP90-like ATPase" evidence="10">
    <location>
        <begin position="195"/>
        <end position="281"/>
    </location>
</feature>
<keyword evidence="3" id="KW-0597">Phosphoprotein</keyword>
<dbReference type="Proteomes" id="UP000198983">
    <property type="component" value="Chromosome I"/>
</dbReference>
<evidence type="ECO:0000259" key="10">
    <source>
        <dbReference type="Pfam" id="PF02518"/>
    </source>
</evidence>
<keyword evidence="13" id="KW-1185">Reference proteome</keyword>
<dbReference type="EC" id="2.7.13.3" evidence="2"/>
<keyword evidence="4" id="KW-0808">Transferase</keyword>
<organism evidence="12 13">
    <name type="scientific">Actinopolymorpha singaporensis</name>
    <dbReference type="NCBI Taxonomy" id="117157"/>
    <lineage>
        <taxon>Bacteria</taxon>
        <taxon>Bacillati</taxon>
        <taxon>Actinomycetota</taxon>
        <taxon>Actinomycetes</taxon>
        <taxon>Propionibacteriales</taxon>
        <taxon>Actinopolymorphaceae</taxon>
        <taxon>Actinopolymorpha</taxon>
    </lineage>
</organism>
<dbReference type="InterPro" id="IPR036890">
    <property type="entry name" value="HATPase_C_sf"/>
</dbReference>
<keyword evidence="8" id="KW-0902">Two-component regulatory system</keyword>
<keyword evidence="7" id="KW-0067">ATP-binding</keyword>
<evidence type="ECO:0000256" key="9">
    <source>
        <dbReference type="SAM" id="Phobius"/>
    </source>
</evidence>
<dbReference type="Pfam" id="PF07730">
    <property type="entry name" value="HisKA_3"/>
    <property type="match status" value="1"/>
</dbReference>
<evidence type="ECO:0000256" key="4">
    <source>
        <dbReference type="ARBA" id="ARBA00022679"/>
    </source>
</evidence>
<keyword evidence="6 12" id="KW-0418">Kinase</keyword>
<evidence type="ECO:0000259" key="11">
    <source>
        <dbReference type="Pfam" id="PF07730"/>
    </source>
</evidence>
<keyword evidence="9" id="KW-1133">Transmembrane helix</keyword>
<dbReference type="EMBL" id="LT629732">
    <property type="protein sequence ID" value="SDR95369.1"/>
    <property type="molecule type" value="Genomic_DNA"/>
</dbReference>
<dbReference type="CDD" id="cd16917">
    <property type="entry name" value="HATPase_UhpB-NarQ-NarX-like"/>
    <property type="match status" value="1"/>
</dbReference>
<feature type="domain" description="Signal transduction histidine kinase subgroup 3 dimerisation and phosphoacceptor" evidence="11">
    <location>
        <begin position="95"/>
        <end position="160"/>
    </location>
</feature>
<dbReference type="GO" id="GO:0016020">
    <property type="term" value="C:membrane"/>
    <property type="evidence" value="ECO:0007669"/>
    <property type="project" value="InterPro"/>
</dbReference>
<evidence type="ECO:0000256" key="6">
    <source>
        <dbReference type="ARBA" id="ARBA00022777"/>
    </source>
</evidence>
<evidence type="ECO:0000313" key="13">
    <source>
        <dbReference type="Proteomes" id="UP000198983"/>
    </source>
</evidence>
<dbReference type="Pfam" id="PF02518">
    <property type="entry name" value="HATPase_c"/>
    <property type="match status" value="1"/>
</dbReference>
<name>A0A1H1NAM7_9ACTN</name>
<dbReference type="PANTHER" id="PTHR24421">
    <property type="entry name" value="NITRATE/NITRITE SENSOR PROTEIN NARX-RELATED"/>
    <property type="match status" value="1"/>
</dbReference>
<feature type="transmembrane region" description="Helical" evidence="9">
    <location>
        <begin position="30"/>
        <end position="57"/>
    </location>
</feature>
<accession>A0A1H1NAM7</accession>
<dbReference type="InterPro" id="IPR003594">
    <property type="entry name" value="HATPase_dom"/>
</dbReference>
<dbReference type="Gene3D" id="1.20.5.1930">
    <property type="match status" value="1"/>
</dbReference>
<evidence type="ECO:0000256" key="1">
    <source>
        <dbReference type="ARBA" id="ARBA00000085"/>
    </source>
</evidence>
<keyword evidence="9" id="KW-0812">Transmembrane</keyword>
<dbReference type="GO" id="GO:0046983">
    <property type="term" value="F:protein dimerization activity"/>
    <property type="evidence" value="ECO:0007669"/>
    <property type="project" value="InterPro"/>
</dbReference>
<keyword evidence="9" id="KW-0472">Membrane</keyword>
<dbReference type="PANTHER" id="PTHR24421:SF10">
    <property type="entry name" value="NITRATE_NITRITE SENSOR PROTEIN NARQ"/>
    <property type="match status" value="1"/>
</dbReference>
<dbReference type="Gene3D" id="3.30.565.10">
    <property type="entry name" value="Histidine kinase-like ATPase, C-terminal domain"/>
    <property type="match status" value="1"/>
</dbReference>
<proteinExistence type="predicted"/>
<gene>
    <name evidence="12" type="ORF">SAMN04489717_1143</name>
</gene>
<evidence type="ECO:0000256" key="2">
    <source>
        <dbReference type="ARBA" id="ARBA00012438"/>
    </source>
</evidence>
<evidence type="ECO:0000256" key="7">
    <source>
        <dbReference type="ARBA" id="ARBA00022840"/>
    </source>
</evidence>
<dbReference type="GO" id="GO:0005524">
    <property type="term" value="F:ATP binding"/>
    <property type="evidence" value="ECO:0007669"/>
    <property type="project" value="UniProtKB-KW"/>
</dbReference>
<dbReference type="InterPro" id="IPR050482">
    <property type="entry name" value="Sensor_HK_TwoCompSys"/>
</dbReference>
<dbReference type="STRING" id="117157.SAMN04489717_1143"/>
<sequence>MLLLYGMAAGAVLVTGWARGAQPDDIPPTWPIVLYAAAAGAVLLFLALQGLAGVAGLERRVARRFLGPSTREVLEGRISELAASRAGIVAAVDAERRRIERDLHDGVQQRLVALAMMLGRTRRNADPAAHADLLRQAHEESQEVLSDLREVAWRIYPSALDTLGLDDALAAVAERSAVPVRIRSDLVLPLPARVETAVYFVVCEAVTNAAKHSGASAITVDLAESPDHGSVRVSVRDDGHGGADPAGPGLAGLARRIAALDGSFAVASPTGGPTTVTTEVPCG</sequence>
<keyword evidence="5" id="KW-0547">Nucleotide-binding</keyword>
<reference evidence="12 13" key="1">
    <citation type="submission" date="2016-10" db="EMBL/GenBank/DDBJ databases">
        <authorList>
            <person name="de Groot N.N."/>
        </authorList>
    </citation>
    <scope>NUCLEOTIDE SEQUENCE [LARGE SCALE GENOMIC DNA]</scope>
    <source>
        <strain evidence="12 13">DSM 22024</strain>
    </source>
</reference>
<dbReference type="AlphaFoldDB" id="A0A1H1NAM7"/>
<dbReference type="GO" id="GO:0000155">
    <property type="term" value="F:phosphorelay sensor kinase activity"/>
    <property type="evidence" value="ECO:0007669"/>
    <property type="project" value="InterPro"/>
</dbReference>
<evidence type="ECO:0000256" key="3">
    <source>
        <dbReference type="ARBA" id="ARBA00022553"/>
    </source>
</evidence>
<protein>
    <recommendedName>
        <fullName evidence="2">histidine kinase</fullName>
        <ecNumber evidence="2">2.7.13.3</ecNumber>
    </recommendedName>
</protein>
<dbReference type="SUPFAM" id="SSF55874">
    <property type="entry name" value="ATPase domain of HSP90 chaperone/DNA topoisomerase II/histidine kinase"/>
    <property type="match status" value="1"/>
</dbReference>
<evidence type="ECO:0000313" key="12">
    <source>
        <dbReference type="EMBL" id="SDR95369.1"/>
    </source>
</evidence>
<comment type="catalytic activity">
    <reaction evidence="1">
        <text>ATP + protein L-histidine = ADP + protein N-phospho-L-histidine.</text>
        <dbReference type="EC" id="2.7.13.3"/>
    </reaction>
</comment>
<evidence type="ECO:0000256" key="8">
    <source>
        <dbReference type="ARBA" id="ARBA00023012"/>
    </source>
</evidence>
<dbReference type="InterPro" id="IPR011712">
    <property type="entry name" value="Sig_transdc_His_kin_sub3_dim/P"/>
</dbReference>